<dbReference type="WBParaSite" id="ES5_v2.g28306.t1">
    <property type="protein sequence ID" value="ES5_v2.g28306.t1"/>
    <property type="gene ID" value="ES5_v2.g28306"/>
</dbReference>
<sequence>MARFVLVLFFVASALVCHILAQPQPPQQGGQQGSQQQGGQQGGQQQPPQQGGQQGGQQQGGQQQPPQQGEVIACFMNMQKLGFSVGRFLELEKLQK</sequence>
<protein>
    <submittedName>
        <fullName evidence="2">Uncharacterized protein</fullName>
    </submittedName>
</protein>
<name>A0AC34GF58_9BILA</name>
<evidence type="ECO:0000313" key="2">
    <source>
        <dbReference type="WBParaSite" id="ES5_v2.g28306.t1"/>
    </source>
</evidence>
<proteinExistence type="predicted"/>
<accession>A0AC34GF58</accession>
<reference evidence="2" key="1">
    <citation type="submission" date="2022-11" db="UniProtKB">
        <authorList>
            <consortium name="WormBaseParasite"/>
        </authorList>
    </citation>
    <scope>IDENTIFICATION</scope>
</reference>
<organism evidence="1 2">
    <name type="scientific">Panagrolaimus sp. ES5</name>
    <dbReference type="NCBI Taxonomy" id="591445"/>
    <lineage>
        <taxon>Eukaryota</taxon>
        <taxon>Metazoa</taxon>
        <taxon>Ecdysozoa</taxon>
        <taxon>Nematoda</taxon>
        <taxon>Chromadorea</taxon>
        <taxon>Rhabditida</taxon>
        <taxon>Tylenchina</taxon>
        <taxon>Panagrolaimomorpha</taxon>
        <taxon>Panagrolaimoidea</taxon>
        <taxon>Panagrolaimidae</taxon>
        <taxon>Panagrolaimus</taxon>
    </lineage>
</organism>
<evidence type="ECO:0000313" key="1">
    <source>
        <dbReference type="Proteomes" id="UP000887579"/>
    </source>
</evidence>
<dbReference type="Proteomes" id="UP000887579">
    <property type="component" value="Unplaced"/>
</dbReference>